<dbReference type="Proteomes" id="UP000799444">
    <property type="component" value="Unassembled WGS sequence"/>
</dbReference>
<evidence type="ECO:0000313" key="4">
    <source>
        <dbReference type="Proteomes" id="UP000799444"/>
    </source>
</evidence>
<dbReference type="GO" id="GO:0031505">
    <property type="term" value="P:fungal-type cell wall organization"/>
    <property type="evidence" value="ECO:0007669"/>
    <property type="project" value="TreeGrafter"/>
</dbReference>
<evidence type="ECO:0000256" key="2">
    <source>
        <dbReference type="SAM" id="Phobius"/>
    </source>
</evidence>
<accession>A0A9P4R0I3</accession>
<feature type="region of interest" description="Disordered" evidence="1">
    <location>
        <begin position="365"/>
        <end position="402"/>
    </location>
</feature>
<dbReference type="GO" id="GO:0030427">
    <property type="term" value="C:site of polarized growth"/>
    <property type="evidence" value="ECO:0007669"/>
    <property type="project" value="TreeGrafter"/>
</dbReference>
<dbReference type="GO" id="GO:0006972">
    <property type="term" value="P:hyperosmotic response"/>
    <property type="evidence" value="ECO:0007669"/>
    <property type="project" value="TreeGrafter"/>
</dbReference>
<feature type="region of interest" description="Disordered" evidence="1">
    <location>
        <begin position="441"/>
        <end position="515"/>
    </location>
</feature>
<dbReference type="GO" id="GO:0005886">
    <property type="term" value="C:plasma membrane"/>
    <property type="evidence" value="ECO:0007669"/>
    <property type="project" value="InterPro"/>
</dbReference>
<keyword evidence="2" id="KW-0812">Transmembrane</keyword>
<feature type="compositionally biased region" description="Low complexity" evidence="1">
    <location>
        <begin position="381"/>
        <end position="390"/>
    </location>
</feature>
<feature type="compositionally biased region" description="Low complexity" evidence="1">
    <location>
        <begin position="474"/>
        <end position="496"/>
    </location>
</feature>
<feature type="compositionally biased region" description="Low complexity" evidence="1">
    <location>
        <begin position="131"/>
        <end position="159"/>
    </location>
</feature>
<feature type="compositionally biased region" description="Polar residues" evidence="1">
    <location>
        <begin position="109"/>
        <end position="130"/>
    </location>
</feature>
<dbReference type="InterPro" id="IPR039295">
    <property type="entry name" value="MSB2"/>
</dbReference>
<feature type="transmembrane region" description="Helical" evidence="2">
    <location>
        <begin position="414"/>
        <end position="433"/>
    </location>
</feature>
<dbReference type="GO" id="GO:0001402">
    <property type="term" value="P:signal transduction involved in filamentous growth"/>
    <property type="evidence" value="ECO:0007669"/>
    <property type="project" value="TreeGrafter"/>
</dbReference>
<feature type="compositionally biased region" description="Low complexity" evidence="1">
    <location>
        <begin position="91"/>
        <end position="108"/>
    </location>
</feature>
<dbReference type="EMBL" id="ML996146">
    <property type="protein sequence ID" value="KAF2734558.1"/>
    <property type="molecule type" value="Genomic_DNA"/>
</dbReference>
<dbReference type="PANTHER" id="PTHR35778">
    <property type="entry name" value="SIGNALING MUCIN HKR1-RELATED"/>
    <property type="match status" value="1"/>
</dbReference>
<evidence type="ECO:0000256" key="1">
    <source>
        <dbReference type="SAM" id="MobiDB-lite"/>
    </source>
</evidence>
<feature type="region of interest" description="Disordered" evidence="1">
    <location>
        <begin position="91"/>
        <end position="206"/>
    </location>
</feature>
<reference evidence="3" key="1">
    <citation type="journal article" date="2020" name="Stud. Mycol.">
        <title>101 Dothideomycetes genomes: a test case for predicting lifestyles and emergence of pathogens.</title>
        <authorList>
            <person name="Haridas S."/>
            <person name="Albert R."/>
            <person name="Binder M."/>
            <person name="Bloem J."/>
            <person name="Labutti K."/>
            <person name="Salamov A."/>
            <person name="Andreopoulos B."/>
            <person name="Baker S."/>
            <person name="Barry K."/>
            <person name="Bills G."/>
            <person name="Bluhm B."/>
            <person name="Cannon C."/>
            <person name="Castanera R."/>
            <person name="Culley D."/>
            <person name="Daum C."/>
            <person name="Ezra D."/>
            <person name="Gonzalez J."/>
            <person name="Henrissat B."/>
            <person name="Kuo A."/>
            <person name="Liang C."/>
            <person name="Lipzen A."/>
            <person name="Lutzoni F."/>
            <person name="Magnuson J."/>
            <person name="Mondo S."/>
            <person name="Nolan M."/>
            <person name="Ohm R."/>
            <person name="Pangilinan J."/>
            <person name="Park H.-J."/>
            <person name="Ramirez L."/>
            <person name="Alfaro M."/>
            <person name="Sun H."/>
            <person name="Tritt A."/>
            <person name="Yoshinaga Y."/>
            <person name="Zwiers L.-H."/>
            <person name="Turgeon B."/>
            <person name="Goodwin S."/>
            <person name="Spatafora J."/>
            <person name="Crous P."/>
            <person name="Grigoriev I."/>
        </authorList>
    </citation>
    <scope>NUCLEOTIDE SEQUENCE</scope>
    <source>
        <strain evidence="3">CBS 125425</strain>
    </source>
</reference>
<organism evidence="3 4">
    <name type="scientific">Polyplosphaeria fusca</name>
    <dbReference type="NCBI Taxonomy" id="682080"/>
    <lineage>
        <taxon>Eukaryota</taxon>
        <taxon>Fungi</taxon>
        <taxon>Dikarya</taxon>
        <taxon>Ascomycota</taxon>
        <taxon>Pezizomycotina</taxon>
        <taxon>Dothideomycetes</taxon>
        <taxon>Pleosporomycetidae</taxon>
        <taxon>Pleosporales</taxon>
        <taxon>Tetraplosphaeriaceae</taxon>
        <taxon>Polyplosphaeria</taxon>
    </lineage>
</organism>
<keyword evidence="4" id="KW-1185">Reference proteome</keyword>
<evidence type="ECO:0000313" key="3">
    <source>
        <dbReference type="EMBL" id="KAF2734558.1"/>
    </source>
</evidence>
<dbReference type="PANTHER" id="PTHR35778:SF1">
    <property type="entry name" value="SIGNALING MUCIN HKR1-RELATED"/>
    <property type="match status" value="1"/>
</dbReference>
<dbReference type="AlphaFoldDB" id="A0A9P4R0I3"/>
<dbReference type="GO" id="GO:0005034">
    <property type="term" value="F:osmosensor activity"/>
    <property type="evidence" value="ECO:0007669"/>
    <property type="project" value="InterPro"/>
</dbReference>
<gene>
    <name evidence="3" type="ORF">EJ04DRAFT_436901</name>
</gene>
<sequence length="515" mass="52280">MVSSILSVISSDLSSVLPSVGTGVPTSLPNVPSIISSLVSSAASQLSSGVPVPSGSVTVPLPTSLPLSSMISSIEASVSSALSTLVPSATSGVVPSSGISSGTGSNPSATSSGISSNPTAIPTSESTGIPSSETVSGSSAGSSALSTGLPLTSGTTNSTESELPVSTPRETPTATPTLEPTSSPIEIPFVPPTTKPKVPSIAPTGTDSATTYIVGTSIIQEPSTAPSPQPTTPGIPSDLPKMIAPPGGMPTVNKEEMFLGQIGWKWPLNWPFVCANDGGNQIFTYLPMAIGDALNITYDQVQMQGLKPFDTTEYSGFITTMALFWIPKDLNSTLAAQLRNPPDPFWHNKNQTVNDMTNLINTAFPLPAGKMPGDNEPNVPGGPASTASGGPQDGGALGGDMGASKPVNPASAGIAMGAIVGAVAYGSAMFFVARRYRNKKMSHQRSSSVPSTSRFTYGSIQGGVPWMSGGRGPGRSTPGIPGSRGSRGSSSSNGRSVRTQQISAPVMAENSLGWN</sequence>
<keyword evidence="2" id="KW-0472">Membrane</keyword>
<proteinExistence type="predicted"/>
<dbReference type="GO" id="GO:0030010">
    <property type="term" value="P:establishment of cell polarity"/>
    <property type="evidence" value="ECO:0007669"/>
    <property type="project" value="TreeGrafter"/>
</dbReference>
<dbReference type="GO" id="GO:0009986">
    <property type="term" value="C:cell surface"/>
    <property type="evidence" value="ECO:0007669"/>
    <property type="project" value="TreeGrafter"/>
</dbReference>
<keyword evidence="2" id="KW-1133">Transmembrane helix</keyword>
<dbReference type="GO" id="GO:0005576">
    <property type="term" value="C:extracellular region"/>
    <property type="evidence" value="ECO:0007669"/>
    <property type="project" value="TreeGrafter"/>
</dbReference>
<name>A0A9P4R0I3_9PLEO</name>
<protein>
    <submittedName>
        <fullName evidence="3">Uncharacterized protein</fullName>
    </submittedName>
</protein>
<feature type="compositionally biased region" description="Low complexity" evidence="1">
    <location>
        <begin position="166"/>
        <end position="184"/>
    </location>
</feature>
<dbReference type="GO" id="GO:0007232">
    <property type="term" value="P:osmosensory signaling pathway via Sho1 osmosensor"/>
    <property type="evidence" value="ECO:0007669"/>
    <property type="project" value="InterPro"/>
</dbReference>
<dbReference type="OrthoDB" id="3366093at2759"/>
<comment type="caution">
    <text evidence="3">The sequence shown here is derived from an EMBL/GenBank/DDBJ whole genome shotgun (WGS) entry which is preliminary data.</text>
</comment>
<feature type="compositionally biased region" description="Gly residues" evidence="1">
    <location>
        <begin position="391"/>
        <end position="401"/>
    </location>
</feature>
<feature type="compositionally biased region" description="Polar residues" evidence="1">
    <location>
        <begin position="444"/>
        <end position="459"/>
    </location>
</feature>